<dbReference type="GO" id="GO:0015093">
    <property type="term" value="F:ferrous iron transmembrane transporter activity"/>
    <property type="evidence" value="ECO:0007669"/>
    <property type="project" value="UniProtKB-UniRule"/>
</dbReference>
<dbReference type="PANTHER" id="PTHR43185">
    <property type="entry name" value="FERROUS IRON TRANSPORT PROTEIN B"/>
    <property type="match status" value="1"/>
</dbReference>
<feature type="binding site" evidence="15">
    <location>
        <position position="45"/>
    </location>
    <ligand>
        <name>Mg(2+)</name>
        <dbReference type="ChEBI" id="CHEBI:18420"/>
        <label>2</label>
    </ligand>
</feature>
<keyword evidence="15" id="KW-0479">Metal-binding</keyword>
<keyword evidence="3" id="KW-1003">Cell membrane</keyword>
<evidence type="ECO:0000313" key="19">
    <source>
        <dbReference type="Proteomes" id="UP000636888"/>
    </source>
</evidence>
<dbReference type="FunFam" id="3.40.50.300:FF:000426">
    <property type="entry name" value="Ferrous iron transport protein B"/>
    <property type="match status" value="1"/>
</dbReference>
<keyword evidence="10" id="KW-0406">Ion transport</keyword>
<dbReference type="InterPro" id="IPR011642">
    <property type="entry name" value="Gate_dom"/>
</dbReference>
<dbReference type="EMBL" id="JAEMHM010000003">
    <property type="protein sequence ID" value="MBJ6723893.1"/>
    <property type="molecule type" value="Genomic_DNA"/>
</dbReference>
<organism evidence="18 19">
    <name type="scientific">Geomesophilobacter sediminis</name>
    <dbReference type="NCBI Taxonomy" id="2798584"/>
    <lineage>
        <taxon>Bacteria</taxon>
        <taxon>Pseudomonadati</taxon>
        <taxon>Thermodesulfobacteriota</taxon>
        <taxon>Desulfuromonadia</taxon>
        <taxon>Geobacterales</taxon>
        <taxon>Geobacteraceae</taxon>
        <taxon>Geomesophilobacter</taxon>
    </lineage>
</organism>
<feature type="binding site" evidence="14">
    <location>
        <begin position="34"/>
        <end position="41"/>
    </location>
    <ligand>
        <name>GTP</name>
        <dbReference type="ChEBI" id="CHEBI:37565"/>
        <label>1</label>
    </ligand>
</feature>
<evidence type="ECO:0000256" key="9">
    <source>
        <dbReference type="ARBA" id="ARBA00023004"/>
    </source>
</evidence>
<dbReference type="InterPro" id="IPR041069">
    <property type="entry name" value="FeoB_Cyto"/>
</dbReference>
<protein>
    <recommendedName>
        <fullName evidence="13 16">Ferrous iron transport protein B</fullName>
    </recommendedName>
</protein>
<dbReference type="SUPFAM" id="SSF52540">
    <property type="entry name" value="P-loop containing nucleoside triphosphate hydrolases"/>
    <property type="match status" value="1"/>
</dbReference>
<sequence>MVQLKDEVVAPADGYRDATVDSGARRVITVAVAGNPNAGKSTLINAIAGSRLHVGNWPGVTVEKKEASFEHQGTRIRLVDLPGTYSLSPYTQEEIIARDYLVQERPDLILNVVDSTNLERNLYLTVQILELGIPVVMALNMSDEAQEKGYRLDVKGIEEMLGVVAVPTAATRKSGLDQLLEAVVATAAAPKLRRPKKLNYGYDIETAAELLARELALESAPLLERFPERWLVLKIMERDEHVLRQVNFGDEALLERALHHLRSEHGDDVESLMAEARYGLASGLTREVLRKPELKKTELTEKIDRVVLNRFLGIPIFLGAMWLMFKLTFDLSKPFGDWINDMTGGPFKHWASILLGAIGAPDWTVSLATEGVISGVGFVLVFVPVIFLMMFFITFLEGSGYMARAAFVMDRAMHAIGLHGKSFIPMLLGFGCNVPGIYATRTLENPRDKALTALLIPLMSCGARLPVYVVFTGAFFPRSSGTVIWSLYVMGIALAIVMGLIFKKTLFRGEAPMFIMELPPYRMPSLHSLCVHTWEKGKHFLIKAGTYIFAVSVLVWFLLNLPWGVENRKDSYLGQAGQVMAPALAPLGFGTWQAASSLITGVIAKEIVVGTMGEIYAPKKEEAKQEFKPFGEEVKEVAVSFGKACRESVSNVVSTFGITSLDTQEKEERSALKGMVLKTFTPLTAYAFMAFVLLYMPCMVVAFAMRQEFNGWKWFGVAFAYQTVLAWGMACLIYQGGTLLGLGG</sequence>
<dbReference type="Proteomes" id="UP000636888">
    <property type="component" value="Unassembled WGS sequence"/>
</dbReference>
<evidence type="ECO:0000256" key="1">
    <source>
        <dbReference type="ARBA" id="ARBA00004429"/>
    </source>
</evidence>
<dbReference type="Pfam" id="PF02421">
    <property type="entry name" value="FeoB_N"/>
    <property type="match status" value="1"/>
</dbReference>
<feature type="binding site" evidence="15">
    <location>
        <position position="46"/>
    </location>
    <ligand>
        <name>Mg(2+)</name>
        <dbReference type="ChEBI" id="CHEBI:18420"/>
        <label>2</label>
    </ligand>
</feature>
<evidence type="ECO:0000256" key="10">
    <source>
        <dbReference type="ARBA" id="ARBA00023065"/>
    </source>
</evidence>
<feature type="transmembrane region" description="Helical" evidence="16">
    <location>
        <begin position="450"/>
        <end position="471"/>
    </location>
</feature>
<keyword evidence="4 16" id="KW-0410">Iron transport</keyword>
<keyword evidence="6 16" id="KW-0812">Transmembrane</keyword>
<evidence type="ECO:0000256" key="14">
    <source>
        <dbReference type="PIRSR" id="PIRSR603373-1"/>
    </source>
</evidence>
<accession>A0A8J7JBF0</accession>
<feature type="binding site" evidence="14">
    <location>
        <begin position="80"/>
        <end position="83"/>
    </location>
    <ligand>
        <name>GTP</name>
        <dbReference type="ChEBI" id="CHEBI:37565"/>
        <label>1</label>
    </ligand>
</feature>
<evidence type="ECO:0000256" key="15">
    <source>
        <dbReference type="PIRSR" id="PIRSR603373-2"/>
    </source>
</evidence>
<dbReference type="InterPro" id="IPR030389">
    <property type="entry name" value="G_FEOB_dom"/>
</dbReference>
<feature type="transmembrane region" description="Helical" evidence="16">
    <location>
        <begin position="683"/>
        <end position="703"/>
    </location>
</feature>
<evidence type="ECO:0000256" key="2">
    <source>
        <dbReference type="ARBA" id="ARBA00022448"/>
    </source>
</evidence>
<comment type="function">
    <text evidence="16">Probable transporter of a GTP-driven Fe(2+) uptake system.</text>
</comment>
<evidence type="ECO:0000256" key="12">
    <source>
        <dbReference type="ARBA" id="ARBA00023136"/>
    </source>
</evidence>
<keyword evidence="9 16" id="KW-0408">Iron</keyword>
<keyword evidence="5" id="KW-0997">Cell inner membrane</keyword>
<evidence type="ECO:0000256" key="11">
    <source>
        <dbReference type="ARBA" id="ARBA00023134"/>
    </source>
</evidence>
<dbReference type="InterPro" id="IPR011640">
    <property type="entry name" value="Fe2_transport_prot_B_C"/>
</dbReference>
<name>A0A8J7JBF0_9BACT</name>
<feature type="transmembrane region" description="Helical" evidence="16">
    <location>
        <begin position="375"/>
        <end position="396"/>
    </location>
</feature>
<evidence type="ECO:0000256" key="6">
    <source>
        <dbReference type="ARBA" id="ARBA00022692"/>
    </source>
</evidence>
<evidence type="ECO:0000256" key="13">
    <source>
        <dbReference type="NCBIfam" id="TIGR00437"/>
    </source>
</evidence>
<evidence type="ECO:0000259" key="17">
    <source>
        <dbReference type="PROSITE" id="PS51711"/>
    </source>
</evidence>
<dbReference type="Pfam" id="PF07664">
    <property type="entry name" value="FeoB_C"/>
    <property type="match status" value="1"/>
</dbReference>
<gene>
    <name evidence="18" type="primary">feoB</name>
    <name evidence="18" type="ORF">JFN93_04150</name>
</gene>
<keyword evidence="12 16" id="KW-0472">Membrane</keyword>
<feature type="transmembrane region" description="Helical" evidence="16">
    <location>
        <begin position="483"/>
        <end position="502"/>
    </location>
</feature>
<dbReference type="PROSITE" id="PS51711">
    <property type="entry name" value="G_FEOB"/>
    <property type="match status" value="1"/>
</dbReference>
<feature type="transmembrane region" description="Helical" evidence="16">
    <location>
        <begin position="311"/>
        <end position="329"/>
    </location>
</feature>
<evidence type="ECO:0000256" key="4">
    <source>
        <dbReference type="ARBA" id="ARBA00022496"/>
    </source>
</evidence>
<dbReference type="Gene3D" id="1.10.287.1770">
    <property type="match status" value="1"/>
</dbReference>
<feature type="transmembrane region" description="Helical" evidence="16">
    <location>
        <begin position="540"/>
        <end position="559"/>
    </location>
</feature>
<feature type="domain" description="FeoB-type G" evidence="17">
    <location>
        <begin position="27"/>
        <end position="189"/>
    </location>
</feature>
<dbReference type="GO" id="GO:0005525">
    <property type="term" value="F:GTP binding"/>
    <property type="evidence" value="ECO:0007669"/>
    <property type="project" value="UniProtKB-KW"/>
</dbReference>
<evidence type="ECO:0000256" key="16">
    <source>
        <dbReference type="RuleBase" id="RU362098"/>
    </source>
</evidence>
<proteinExistence type="inferred from homology"/>
<evidence type="ECO:0000256" key="7">
    <source>
        <dbReference type="ARBA" id="ARBA00022741"/>
    </source>
</evidence>
<keyword evidence="7 14" id="KW-0547">Nucleotide-binding</keyword>
<comment type="subcellular location">
    <subcellularLocation>
        <location evidence="1 16">Cell inner membrane</location>
        <topology evidence="1 16">Multi-pass membrane protein</topology>
    </subcellularLocation>
</comment>
<feature type="transmembrane region" description="Helical" evidence="16">
    <location>
        <begin position="416"/>
        <end position="438"/>
    </location>
</feature>
<keyword evidence="19" id="KW-1185">Reference proteome</keyword>
<dbReference type="CDD" id="cd01879">
    <property type="entry name" value="FeoB"/>
    <property type="match status" value="1"/>
</dbReference>
<keyword evidence="11 14" id="KW-0342">GTP-binding</keyword>
<comment type="similarity">
    <text evidence="16">Belongs to the TRAFAC class TrmE-Era-EngA-EngB-Septin-like GTPase superfamily. FeoB GTPase (TC 9.A.8) family.</text>
</comment>
<reference evidence="18" key="1">
    <citation type="submission" date="2020-12" db="EMBL/GenBank/DDBJ databases">
        <title>Geomonas sp. Red875, isolated from river sediment.</title>
        <authorList>
            <person name="Xu Z."/>
            <person name="Zhang Z."/>
            <person name="Masuda Y."/>
            <person name="Itoh H."/>
            <person name="Senoo K."/>
        </authorList>
    </citation>
    <scope>NUCLEOTIDE SEQUENCE</scope>
    <source>
        <strain evidence="18">Red875</strain>
    </source>
</reference>
<dbReference type="NCBIfam" id="TIGR00437">
    <property type="entry name" value="feoB"/>
    <property type="match status" value="1"/>
</dbReference>
<dbReference type="Pfam" id="PF17910">
    <property type="entry name" value="FeoB_Cyto"/>
    <property type="match status" value="1"/>
</dbReference>
<dbReference type="PANTHER" id="PTHR43185:SF1">
    <property type="entry name" value="FE(2+) TRANSPORTER FEOB"/>
    <property type="match status" value="1"/>
</dbReference>
<dbReference type="Gene3D" id="3.40.50.300">
    <property type="entry name" value="P-loop containing nucleotide triphosphate hydrolases"/>
    <property type="match status" value="1"/>
</dbReference>
<evidence type="ECO:0000313" key="18">
    <source>
        <dbReference type="EMBL" id="MBJ6723893.1"/>
    </source>
</evidence>
<dbReference type="GO" id="GO:0046872">
    <property type="term" value="F:metal ion binding"/>
    <property type="evidence" value="ECO:0007669"/>
    <property type="project" value="UniProtKB-KW"/>
</dbReference>
<dbReference type="AlphaFoldDB" id="A0A8J7JBF0"/>
<feature type="transmembrane region" description="Helical" evidence="16">
    <location>
        <begin position="715"/>
        <end position="735"/>
    </location>
</feature>
<dbReference type="InterPro" id="IPR050860">
    <property type="entry name" value="FeoB_GTPase"/>
</dbReference>
<evidence type="ECO:0000256" key="5">
    <source>
        <dbReference type="ARBA" id="ARBA00022519"/>
    </source>
</evidence>
<dbReference type="Pfam" id="PF07670">
    <property type="entry name" value="Gate"/>
    <property type="match status" value="2"/>
</dbReference>
<evidence type="ECO:0000256" key="3">
    <source>
        <dbReference type="ARBA" id="ARBA00022475"/>
    </source>
</evidence>
<keyword evidence="2 16" id="KW-0813">Transport</keyword>
<feature type="binding site" evidence="14">
    <location>
        <begin position="59"/>
        <end position="63"/>
    </location>
    <ligand>
        <name>GTP</name>
        <dbReference type="ChEBI" id="CHEBI:37565"/>
        <label>1</label>
    </ligand>
</feature>
<evidence type="ECO:0000256" key="8">
    <source>
        <dbReference type="ARBA" id="ARBA00022989"/>
    </source>
</evidence>
<dbReference type="InterPro" id="IPR027417">
    <property type="entry name" value="P-loop_NTPase"/>
</dbReference>
<comment type="caution">
    <text evidence="18">The sequence shown here is derived from an EMBL/GenBank/DDBJ whole genome shotgun (WGS) entry which is preliminary data.</text>
</comment>
<keyword evidence="8 16" id="KW-1133">Transmembrane helix</keyword>
<dbReference type="GO" id="GO:0005886">
    <property type="term" value="C:plasma membrane"/>
    <property type="evidence" value="ECO:0007669"/>
    <property type="project" value="UniProtKB-SubCell"/>
</dbReference>
<keyword evidence="15" id="KW-0460">Magnesium</keyword>
<dbReference type="InterPro" id="IPR003373">
    <property type="entry name" value="Fe2_transport_prot-B"/>
</dbReference>
<feature type="binding site" evidence="14">
    <location>
        <begin position="140"/>
        <end position="143"/>
    </location>
    <ligand>
        <name>GTP</name>
        <dbReference type="ChEBI" id="CHEBI:37565"/>
        <label>1</label>
    </ligand>
</feature>
<feature type="binding site" evidence="15">
    <location>
        <position position="49"/>
    </location>
    <ligand>
        <name>Mg(2+)</name>
        <dbReference type="ChEBI" id="CHEBI:18420"/>
        <label>2</label>
    </ligand>
</feature>